<protein>
    <submittedName>
        <fullName evidence="2">NAD(P)H-dependent oxidoreductase</fullName>
        <ecNumber evidence="2">1.-.-.-</ecNumber>
    </submittedName>
</protein>
<dbReference type="EC" id="1.-.-.-" evidence="2"/>
<dbReference type="GO" id="GO:0016491">
    <property type="term" value="F:oxidoreductase activity"/>
    <property type="evidence" value="ECO:0007669"/>
    <property type="project" value="UniProtKB-KW"/>
</dbReference>
<organism evidence="2 3">
    <name type="scientific">Croceitalea rosinachiae</name>
    <dbReference type="NCBI Taxonomy" id="3075596"/>
    <lineage>
        <taxon>Bacteria</taxon>
        <taxon>Pseudomonadati</taxon>
        <taxon>Bacteroidota</taxon>
        <taxon>Flavobacteriia</taxon>
        <taxon>Flavobacteriales</taxon>
        <taxon>Flavobacteriaceae</taxon>
        <taxon>Croceitalea</taxon>
    </lineage>
</organism>
<dbReference type="Pfam" id="PF03358">
    <property type="entry name" value="FMN_red"/>
    <property type="match status" value="1"/>
</dbReference>
<reference evidence="2 3" key="1">
    <citation type="submission" date="2023-09" db="EMBL/GenBank/DDBJ databases">
        <authorList>
            <person name="Rey-Velasco X."/>
        </authorList>
    </citation>
    <scope>NUCLEOTIDE SEQUENCE [LARGE SCALE GENOMIC DNA]</scope>
    <source>
        <strain evidence="2 3">F388</strain>
    </source>
</reference>
<dbReference type="PANTHER" id="PTHR30543:SF21">
    <property type="entry name" value="NAD(P)H-DEPENDENT FMN REDUCTASE LOT6"/>
    <property type="match status" value="1"/>
</dbReference>
<dbReference type="Proteomes" id="UP001255246">
    <property type="component" value="Unassembled WGS sequence"/>
</dbReference>
<dbReference type="SUPFAM" id="SSF52218">
    <property type="entry name" value="Flavoproteins"/>
    <property type="match status" value="1"/>
</dbReference>
<evidence type="ECO:0000313" key="3">
    <source>
        <dbReference type="Proteomes" id="UP001255246"/>
    </source>
</evidence>
<keyword evidence="3" id="KW-1185">Reference proteome</keyword>
<gene>
    <name evidence="2" type="ORF">RM706_11790</name>
</gene>
<dbReference type="InterPro" id="IPR029039">
    <property type="entry name" value="Flavoprotein-like_sf"/>
</dbReference>
<evidence type="ECO:0000313" key="2">
    <source>
        <dbReference type="EMBL" id="MDT0607721.1"/>
    </source>
</evidence>
<dbReference type="Gene3D" id="3.40.50.360">
    <property type="match status" value="1"/>
</dbReference>
<comment type="caution">
    <text evidence="2">The sequence shown here is derived from an EMBL/GenBank/DDBJ whole genome shotgun (WGS) entry which is preliminary data.</text>
</comment>
<dbReference type="RefSeq" id="WP_311351717.1">
    <property type="nucleotide sequence ID" value="NZ_JAVRHR010000002.1"/>
</dbReference>
<proteinExistence type="predicted"/>
<evidence type="ECO:0000259" key="1">
    <source>
        <dbReference type="Pfam" id="PF03358"/>
    </source>
</evidence>
<sequence>MKKVLAIGCSNSKKSINTLFATYVANRMENTVVISLNWDNLILPLYSPDLEIEAGIPENAKYFKDLIQSADAIVLSLAEYNGLPTAAFKNLWDWTSRLDMKFWSNKPMFLMAVSPGGRGGANVLNIMVNLMPHFGGNMITKFSLPNFHTNFQNGELINGNLKEELNKKIQLFQNSI</sequence>
<dbReference type="EMBL" id="JAVRHR010000002">
    <property type="protein sequence ID" value="MDT0607721.1"/>
    <property type="molecule type" value="Genomic_DNA"/>
</dbReference>
<feature type="domain" description="NADPH-dependent FMN reductase-like" evidence="1">
    <location>
        <begin position="3"/>
        <end position="146"/>
    </location>
</feature>
<dbReference type="InterPro" id="IPR050712">
    <property type="entry name" value="NAD(P)H-dep_reductase"/>
</dbReference>
<dbReference type="InterPro" id="IPR005025">
    <property type="entry name" value="FMN_Rdtase-like_dom"/>
</dbReference>
<name>A0ABU3AC22_9FLAO</name>
<accession>A0ABU3AC22</accession>
<dbReference type="PANTHER" id="PTHR30543">
    <property type="entry name" value="CHROMATE REDUCTASE"/>
    <property type="match status" value="1"/>
</dbReference>
<keyword evidence="2" id="KW-0560">Oxidoreductase</keyword>